<sequence length="249" mass="28118">MLLDPDLLTAFCGAVDTYDWVLEEAKHHDDGDFVVGWGLRGVAGCYCCCLLICSKPTNDTVAFAFLLFLLFWASQRHIGVSKDSVGDSARRDELRAAGPGRRTRAAAVIREWPIFGFVVEPFSPGHYTICSYVQVFSGWYTVMLISGHVLFYNKVQSHPIEEEGGRCDDENGIDFVLMMMSRWKMTIAYLLQVLALMPMDKVIPWAVKEMILDDLHPTGVIIALFTVMAMLFGRVNLRWGEVRSSNHKR</sequence>
<protein>
    <submittedName>
        <fullName evidence="2">Uncharacterized protein</fullName>
    </submittedName>
</protein>
<feature type="transmembrane region" description="Helical" evidence="1">
    <location>
        <begin position="60"/>
        <end position="78"/>
    </location>
</feature>
<evidence type="ECO:0000313" key="2">
    <source>
        <dbReference type="EnsemblPlants" id="ONIVA09G07920.1"/>
    </source>
</evidence>
<dbReference type="Gramene" id="ONIVA09G07920.1">
    <property type="protein sequence ID" value="ONIVA09G07920.1"/>
    <property type="gene ID" value="ONIVA09G07920"/>
</dbReference>
<dbReference type="Proteomes" id="UP000006591">
    <property type="component" value="Chromosome 9"/>
</dbReference>
<feature type="transmembrane region" description="Helical" evidence="1">
    <location>
        <begin position="132"/>
        <end position="152"/>
    </location>
</feature>
<keyword evidence="1" id="KW-0812">Transmembrane</keyword>
<proteinExistence type="predicted"/>
<accession>A0A0E0IIT7</accession>
<dbReference type="EnsemblPlants" id="ONIVA09G07920.1">
    <property type="protein sequence ID" value="ONIVA09G07920.1"/>
    <property type="gene ID" value="ONIVA09G07920"/>
</dbReference>
<evidence type="ECO:0000256" key="1">
    <source>
        <dbReference type="SAM" id="Phobius"/>
    </source>
</evidence>
<feature type="transmembrane region" description="Helical" evidence="1">
    <location>
        <begin position="219"/>
        <end position="239"/>
    </location>
</feature>
<keyword evidence="1" id="KW-1133">Transmembrane helix</keyword>
<evidence type="ECO:0000313" key="3">
    <source>
        <dbReference type="Proteomes" id="UP000006591"/>
    </source>
</evidence>
<dbReference type="AlphaFoldDB" id="A0A0E0IIT7"/>
<dbReference type="HOGENOM" id="CLU_1157988_0_0_1"/>
<organism evidence="2">
    <name type="scientific">Oryza nivara</name>
    <name type="common">Indian wild rice</name>
    <name type="synonym">Oryza sativa f. spontanea</name>
    <dbReference type="NCBI Taxonomy" id="4536"/>
    <lineage>
        <taxon>Eukaryota</taxon>
        <taxon>Viridiplantae</taxon>
        <taxon>Streptophyta</taxon>
        <taxon>Embryophyta</taxon>
        <taxon>Tracheophyta</taxon>
        <taxon>Spermatophyta</taxon>
        <taxon>Magnoliopsida</taxon>
        <taxon>Liliopsida</taxon>
        <taxon>Poales</taxon>
        <taxon>Poaceae</taxon>
        <taxon>BOP clade</taxon>
        <taxon>Oryzoideae</taxon>
        <taxon>Oryzeae</taxon>
        <taxon>Oryzinae</taxon>
        <taxon>Oryza</taxon>
    </lineage>
</organism>
<feature type="transmembrane region" description="Helical" evidence="1">
    <location>
        <begin position="34"/>
        <end position="53"/>
    </location>
</feature>
<keyword evidence="1" id="KW-0472">Membrane</keyword>
<reference evidence="2" key="2">
    <citation type="submission" date="2018-04" db="EMBL/GenBank/DDBJ databases">
        <title>OnivRS2 (Oryza nivara Reference Sequence Version 2).</title>
        <authorList>
            <person name="Zhang J."/>
            <person name="Kudrna D."/>
            <person name="Lee S."/>
            <person name="Talag J."/>
            <person name="Rajasekar S."/>
            <person name="Welchert J."/>
            <person name="Hsing Y.-I."/>
            <person name="Wing R.A."/>
        </authorList>
    </citation>
    <scope>NUCLEOTIDE SEQUENCE [LARGE SCALE GENOMIC DNA]</scope>
    <source>
        <strain evidence="2">SL10</strain>
    </source>
</reference>
<keyword evidence="3" id="KW-1185">Reference proteome</keyword>
<reference evidence="2" key="1">
    <citation type="submission" date="2015-04" db="UniProtKB">
        <authorList>
            <consortium name="EnsemblPlants"/>
        </authorList>
    </citation>
    <scope>IDENTIFICATION</scope>
    <source>
        <strain evidence="2">SL10</strain>
    </source>
</reference>
<name>A0A0E0IIT7_ORYNI</name>